<dbReference type="OMA" id="FMNFFDF"/>
<dbReference type="OrthoDB" id="3555317at2759"/>
<dbReference type="InterPro" id="IPR046347">
    <property type="entry name" value="bZIP_sf"/>
</dbReference>
<dbReference type="eggNOG" id="ENOG502S6P7">
    <property type="taxonomic scope" value="Eukaryota"/>
</dbReference>
<dbReference type="EMBL" id="GL988043">
    <property type="protein sequence ID" value="EGS19693.1"/>
    <property type="molecule type" value="Genomic_DNA"/>
</dbReference>
<feature type="region of interest" description="Disordered" evidence="2">
    <location>
        <begin position="165"/>
        <end position="211"/>
    </location>
</feature>
<evidence type="ECO:0000313" key="4">
    <source>
        <dbReference type="EMBL" id="EGS19693.1"/>
    </source>
</evidence>
<organism evidence="5">
    <name type="scientific">Chaetomium thermophilum (strain DSM 1495 / CBS 144.50 / IMI 039719)</name>
    <name type="common">Thermochaetoides thermophila</name>
    <dbReference type="NCBI Taxonomy" id="759272"/>
    <lineage>
        <taxon>Eukaryota</taxon>
        <taxon>Fungi</taxon>
        <taxon>Dikarya</taxon>
        <taxon>Ascomycota</taxon>
        <taxon>Pezizomycotina</taxon>
        <taxon>Sordariomycetes</taxon>
        <taxon>Sordariomycetidae</taxon>
        <taxon>Sordariales</taxon>
        <taxon>Chaetomiaceae</taxon>
        <taxon>Thermochaetoides</taxon>
    </lineage>
</organism>
<dbReference type="HOGENOM" id="CLU_013452_1_0_1"/>
<evidence type="ECO:0000256" key="2">
    <source>
        <dbReference type="SAM" id="MobiDB-lite"/>
    </source>
</evidence>
<dbReference type="AlphaFoldDB" id="G0SAC1"/>
<dbReference type="PANTHER" id="PTHR40618:SF1">
    <property type="entry name" value="B-ZIP TRANSCRIPTION FACTOR (EUROFUNG)"/>
    <property type="match status" value="1"/>
</dbReference>
<evidence type="ECO:0000256" key="1">
    <source>
        <dbReference type="SAM" id="Coils"/>
    </source>
</evidence>
<feature type="domain" description="BZIP" evidence="3">
    <location>
        <begin position="89"/>
        <end position="135"/>
    </location>
</feature>
<dbReference type="Pfam" id="PF00170">
    <property type="entry name" value="bZIP_1"/>
    <property type="match status" value="1"/>
</dbReference>
<reference evidence="4 5" key="1">
    <citation type="journal article" date="2011" name="Cell">
        <title>Insight into structure and assembly of the nuclear pore complex by utilizing the genome of a eukaryotic thermophile.</title>
        <authorList>
            <person name="Amlacher S."/>
            <person name="Sarges P."/>
            <person name="Flemming D."/>
            <person name="van Noort V."/>
            <person name="Kunze R."/>
            <person name="Devos D.P."/>
            <person name="Arumugam M."/>
            <person name="Bork P."/>
            <person name="Hurt E."/>
        </authorList>
    </citation>
    <scope>NUCLEOTIDE SEQUENCE [LARGE SCALE GENOMIC DNA]</scope>
    <source>
        <strain evidence="5">DSM 1495 / CBS 144.50 / IMI 039719</strain>
    </source>
</reference>
<feature type="region of interest" description="Disordered" evidence="2">
    <location>
        <begin position="224"/>
        <end position="259"/>
    </location>
</feature>
<keyword evidence="5" id="KW-1185">Reference proteome</keyword>
<dbReference type="RefSeq" id="XP_006694578.1">
    <property type="nucleotide sequence ID" value="XM_006694515.1"/>
</dbReference>
<feature type="compositionally biased region" description="Basic and acidic residues" evidence="2">
    <location>
        <begin position="78"/>
        <end position="91"/>
    </location>
</feature>
<proteinExistence type="predicted"/>
<dbReference type="CDD" id="cd14688">
    <property type="entry name" value="bZIP_YAP"/>
    <property type="match status" value="1"/>
</dbReference>
<feature type="region of interest" description="Disordered" evidence="2">
    <location>
        <begin position="55"/>
        <end position="91"/>
    </location>
</feature>
<dbReference type="PANTHER" id="PTHR40618">
    <property type="entry name" value="B-ZIP TRANSCRIPTION FACTOR (EUROFUNG)-RELATED"/>
    <property type="match status" value="1"/>
</dbReference>
<dbReference type="KEGG" id="cthr:CTHT_0041740"/>
<protein>
    <submittedName>
        <fullName evidence="4">Putative sequence-specific DNA binding protein</fullName>
    </submittedName>
</protein>
<feature type="coiled-coil region" evidence="1">
    <location>
        <begin position="103"/>
        <end position="130"/>
    </location>
</feature>
<dbReference type="GeneID" id="18258212"/>
<feature type="compositionally biased region" description="Polar residues" evidence="2">
    <location>
        <begin position="247"/>
        <end position="259"/>
    </location>
</feature>
<feature type="compositionally biased region" description="Polar residues" evidence="2">
    <location>
        <begin position="174"/>
        <end position="193"/>
    </location>
</feature>
<dbReference type="InterPro" id="IPR004827">
    <property type="entry name" value="bZIP"/>
</dbReference>
<keyword evidence="1" id="KW-0175">Coiled coil</keyword>
<accession>G0SAC1</accession>
<name>G0SAC1_CHATD</name>
<sequence>MLRSTFTGYWPRRRLAIVTPELTRDPPILSAEIYDPGLPLLKRRFAIKTNAALDDMRKRAKSSQPESAEPPKRPRGRPRLETKDETAAERRRTQIRLAQRAYRTRKENAIHALEAKVEQLKAANEGMCKAFMQLHDFSVSSGLIDREPEFGRQLRETTERFLSFARQADEESPQGGTSKESPESAESVQTEGSSPERVCMQTRTTPDGGIETRLQCGLIITHEPATDHNQDNNQPSVSDPLADPTADSPSFTDITSSAMAPNNFPDPTALYFPTPWGQPRPIRTYAHLEPTFGRRLQRFALERALHLLAMPSPPEQCIHHVFGFCMLFEPRETIILRLRTVLRKYDESESLNYWGVPFYSLGGAGTHLVLPESDSVRRIGNQGMQDVLKPAQSAGFGAGPFDEKVESVRDTGWLDRDMRMLLPGFQGEWFDCDEVEMWLVQRGVVVPPGADYVEAEVDGTLCDAQAGDGLDTGTCANEFVGLDPISSSSSSRTMSPEESLGNESLLDLPLEDGGGASWGIATEAGVGESSLPFAGGMLPFGLDSSVVRPQPTKRKVVVDVTRLVKELTKRSICLGRSPGIRPKDIKKAFWASTQVRM</sequence>
<evidence type="ECO:0000259" key="3">
    <source>
        <dbReference type="Pfam" id="PF00170"/>
    </source>
</evidence>
<gene>
    <name evidence="4" type="ORF">CTHT_0041740</name>
</gene>
<dbReference type="Gene3D" id="1.20.5.170">
    <property type="match status" value="1"/>
</dbReference>
<evidence type="ECO:0000313" key="5">
    <source>
        <dbReference type="Proteomes" id="UP000008066"/>
    </source>
</evidence>
<dbReference type="GO" id="GO:0003700">
    <property type="term" value="F:DNA-binding transcription factor activity"/>
    <property type="evidence" value="ECO:0007669"/>
    <property type="project" value="InterPro"/>
</dbReference>
<dbReference type="Proteomes" id="UP000008066">
    <property type="component" value="Unassembled WGS sequence"/>
</dbReference>
<dbReference type="SUPFAM" id="SSF57959">
    <property type="entry name" value="Leucine zipper domain"/>
    <property type="match status" value="1"/>
</dbReference>
<dbReference type="STRING" id="759272.G0SAC1"/>